<feature type="compositionally biased region" description="Low complexity" evidence="3">
    <location>
        <begin position="245"/>
        <end position="267"/>
    </location>
</feature>
<dbReference type="InterPro" id="IPR050488">
    <property type="entry name" value="Ig_Fc_receptor"/>
</dbReference>
<reference evidence="5" key="2">
    <citation type="journal article" date="2013" name="Nat. Genet.">
        <title>The genome of the platyfish, Xiphophorus maculatus, provides insights into evolutionary adaptation and several complex traits.</title>
        <authorList>
            <person name="Schartl M."/>
            <person name="Walter R.B."/>
            <person name="Shen Y."/>
            <person name="Garcia T."/>
            <person name="Catchen J."/>
            <person name="Amores A."/>
            <person name="Braasch I."/>
            <person name="Chalopin D."/>
            <person name="Volff J.N."/>
            <person name="Lesch K.P."/>
            <person name="Bisazza A."/>
            <person name="Minx P."/>
            <person name="Hillier L."/>
            <person name="Wilson R.K."/>
            <person name="Fuerstenberg S."/>
            <person name="Boore J."/>
            <person name="Searle S."/>
            <person name="Postlethwait J.H."/>
            <person name="Warren W.C."/>
        </authorList>
    </citation>
    <scope>NUCLEOTIDE SEQUENCE [LARGE SCALE GENOMIC DNA]</scope>
    <source>
        <strain evidence="5">JP 163 A</strain>
    </source>
</reference>
<reference evidence="4" key="4">
    <citation type="submission" date="2025-09" db="UniProtKB">
        <authorList>
            <consortium name="Ensembl"/>
        </authorList>
    </citation>
    <scope>IDENTIFICATION</scope>
    <source>
        <strain evidence="4">JP 163 A</strain>
    </source>
</reference>
<dbReference type="Proteomes" id="UP000002852">
    <property type="component" value="Unassembled WGS sequence"/>
</dbReference>
<dbReference type="GO" id="GO:0004888">
    <property type="term" value="F:transmembrane signaling receptor activity"/>
    <property type="evidence" value="ECO:0007669"/>
    <property type="project" value="TreeGrafter"/>
</dbReference>
<sequence length="396" mass="42477">VKLKCLPSAPVRVNQSKWPTAFRKTTWRTIHQFVPPGFTFSLFPWQPASVSVLLLCGASASPVSLSVSPNLQQFFIGDSSVSLNCLHEGRTAEGWTVRGTGPAGDCGPPDSGSGPSCVLSLSGPSAGRFWCEASSGQRSDNVSITVLGKGLILEIPALPVRAGCDVTLRCRRSNGDITAAFFFVGQRRLGSGPELVLQPVRRADEGSYWCSTDRFGRSPLSLLRVTGQPVTSLPVSRAEQIKQRPSSLCRSSSSSRHHSSSSGVGSNPSFIVSSSSSSFIVSSSSSGLRCLGSSPALPPAGHLSVLRLQRPAAAQVLQQEVGWSSAPSPGLSGSAHRVPTHRRHGDRTACRARPRHHGAQLLKLDPPEPLTRFWYQSEPVLVPNIWTWYQLLEILV</sequence>
<keyword evidence="5" id="KW-1185">Reference proteome</keyword>
<evidence type="ECO:0000313" key="4">
    <source>
        <dbReference type="Ensembl" id="ENSXMAP00000021068.1"/>
    </source>
</evidence>
<feature type="compositionally biased region" description="Low complexity" evidence="3">
    <location>
        <begin position="324"/>
        <end position="335"/>
    </location>
</feature>
<evidence type="ECO:0000256" key="1">
    <source>
        <dbReference type="ARBA" id="ARBA00022729"/>
    </source>
</evidence>
<reference evidence="5" key="1">
    <citation type="submission" date="2012-01" db="EMBL/GenBank/DDBJ databases">
        <authorList>
            <person name="Walter R."/>
            <person name="Schartl M."/>
            <person name="Warren W."/>
        </authorList>
    </citation>
    <scope>NUCLEOTIDE SEQUENCE [LARGE SCALE GENOMIC DNA]</scope>
    <source>
        <strain evidence="5">JP 163 A</strain>
    </source>
</reference>
<feature type="region of interest" description="Disordered" evidence="3">
    <location>
        <begin position="324"/>
        <end position="348"/>
    </location>
</feature>
<dbReference type="InParanoid" id="A0A3B5PP06"/>
<dbReference type="SUPFAM" id="SSF48726">
    <property type="entry name" value="Immunoglobulin"/>
    <property type="match status" value="1"/>
</dbReference>
<dbReference type="PANTHER" id="PTHR11481">
    <property type="entry name" value="IMMUNOGLOBULIN FC RECEPTOR"/>
    <property type="match status" value="1"/>
</dbReference>
<dbReference type="PANTHER" id="PTHR11481:SF64">
    <property type="entry name" value="FC RECEPTOR-LIKE PROTEIN 4"/>
    <property type="match status" value="1"/>
</dbReference>
<evidence type="ECO:0000256" key="2">
    <source>
        <dbReference type="ARBA" id="ARBA00023157"/>
    </source>
</evidence>
<feature type="compositionally biased region" description="Basic residues" evidence="3">
    <location>
        <begin position="338"/>
        <end position="348"/>
    </location>
</feature>
<dbReference type="GO" id="GO:0006955">
    <property type="term" value="P:immune response"/>
    <property type="evidence" value="ECO:0007669"/>
    <property type="project" value="TreeGrafter"/>
</dbReference>
<accession>A0A3B5PP06</accession>
<dbReference type="InterPro" id="IPR013783">
    <property type="entry name" value="Ig-like_fold"/>
</dbReference>
<dbReference type="Gene3D" id="2.60.40.10">
    <property type="entry name" value="Immunoglobulins"/>
    <property type="match status" value="2"/>
</dbReference>
<feature type="region of interest" description="Disordered" evidence="3">
    <location>
        <begin position="234"/>
        <end position="267"/>
    </location>
</feature>
<protein>
    <submittedName>
        <fullName evidence="4">Uncharacterized LOC111611095</fullName>
    </submittedName>
</protein>
<dbReference type="InterPro" id="IPR036179">
    <property type="entry name" value="Ig-like_dom_sf"/>
</dbReference>
<keyword evidence="1" id="KW-0732">Signal</keyword>
<reference evidence="4" key="3">
    <citation type="submission" date="2025-08" db="UniProtKB">
        <authorList>
            <consortium name="Ensembl"/>
        </authorList>
    </citation>
    <scope>IDENTIFICATION</scope>
    <source>
        <strain evidence="4">JP 163 A</strain>
    </source>
</reference>
<evidence type="ECO:0000256" key="3">
    <source>
        <dbReference type="SAM" id="MobiDB-lite"/>
    </source>
</evidence>
<dbReference type="Ensembl" id="ENSXMAT00000033853.1">
    <property type="protein sequence ID" value="ENSXMAP00000021068.1"/>
    <property type="gene ID" value="ENSXMAG00000028887.1"/>
</dbReference>
<organism evidence="4 5">
    <name type="scientific">Xiphophorus maculatus</name>
    <name type="common">Southern platyfish</name>
    <name type="synonym">Platypoecilus maculatus</name>
    <dbReference type="NCBI Taxonomy" id="8083"/>
    <lineage>
        <taxon>Eukaryota</taxon>
        <taxon>Metazoa</taxon>
        <taxon>Chordata</taxon>
        <taxon>Craniata</taxon>
        <taxon>Vertebrata</taxon>
        <taxon>Euteleostomi</taxon>
        <taxon>Actinopterygii</taxon>
        <taxon>Neopterygii</taxon>
        <taxon>Teleostei</taxon>
        <taxon>Neoteleostei</taxon>
        <taxon>Acanthomorphata</taxon>
        <taxon>Ovalentaria</taxon>
        <taxon>Atherinomorphae</taxon>
        <taxon>Cyprinodontiformes</taxon>
        <taxon>Poeciliidae</taxon>
        <taxon>Poeciliinae</taxon>
        <taxon>Xiphophorus</taxon>
    </lineage>
</organism>
<dbReference type="OMA" id="TTWRTIH"/>
<keyword evidence="2" id="KW-1015">Disulfide bond</keyword>
<dbReference type="STRING" id="8083.ENSXMAP00000021068"/>
<dbReference type="GO" id="GO:0009897">
    <property type="term" value="C:external side of plasma membrane"/>
    <property type="evidence" value="ECO:0007669"/>
    <property type="project" value="TreeGrafter"/>
</dbReference>
<name>A0A3B5PP06_XIPMA</name>
<evidence type="ECO:0000313" key="5">
    <source>
        <dbReference type="Proteomes" id="UP000002852"/>
    </source>
</evidence>
<proteinExistence type="predicted"/>
<dbReference type="GO" id="GO:0007166">
    <property type="term" value="P:cell surface receptor signaling pathway"/>
    <property type="evidence" value="ECO:0007669"/>
    <property type="project" value="TreeGrafter"/>
</dbReference>
<dbReference type="GeneTree" id="ENSGT01150000287155"/>
<dbReference type="AlphaFoldDB" id="A0A3B5PP06"/>